<accession>A0ACC8X767</accession>
<sequence length="450" mass="52406">MKIALAHFRVGETDGVSLEMDKWKYVLEKNGHECIYIAGSEGTLKAHIIPQMHYQGEVNNKIVHNCYKEFVDYENIEQLKKEIFEYAAKIEVELSNIISKENIDIVVVNNIWSLGWHLPAGIAFTNVAKKHPKIKFVGHNHDFYWERVLYSNPKVDFVRDILEEYFVPNLENTSHCVINKIAQEQVLIRKGIETVVVPNVFDFNQPVWREDEYNGQLRNQLDINKDDIVILQATRITERKAIEFGIEVVAKINDLKKDYVGKTLYNGQIFKEDSKIYYVFAGLNESAKYMQTLLSKMNQKNITFKYINELVDHSRGLKDNQKVYSLWDTYVISDFVTYPSILEGWGNQLLEAMFAKKPLIVYEYPVFEKDLKSNKIEYISLGNSYSGEEGDLKISDEIVEKASKEALEILFDKTLYDTQTTVNYEIGKKHYSYEALENILINKFRGIYNE</sequence>
<evidence type="ECO:0000313" key="1">
    <source>
        <dbReference type="EMBL" id="ONI37650.1"/>
    </source>
</evidence>
<proteinExistence type="predicted"/>
<evidence type="ECO:0000313" key="2">
    <source>
        <dbReference type="Proteomes" id="UP000188605"/>
    </source>
</evidence>
<protein>
    <submittedName>
        <fullName evidence="1">Glycosyl transferase family 1</fullName>
    </submittedName>
</protein>
<organism evidence="1 2">
    <name type="scientific">Candidatus Epulonipiscium fishelsonii</name>
    <dbReference type="NCBI Taxonomy" id="77094"/>
    <lineage>
        <taxon>Bacteria</taxon>
        <taxon>Bacillati</taxon>
        <taxon>Bacillota</taxon>
        <taxon>Clostridia</taxon>
        <taxon>Lachnospirales</taxon>
        <taxon>Lachnospiraceae</taxon>
        <taxon>Candidatus Epulonipiscium</taxon>
    </lineage>
</organism>
<keyword evidence="1" id="KW-0808">Transferase</keyword>
<name>A0ACC8X767_9FIRM</name>
<comment type="caution">
    <text evidence="1">The sequence shown here is derived from an EMBL/GenBank/DDBJ whole genome shotgun (WGS) entry which is preliminary data.</text>
</comment>
<dbReference type="EMBL" id="LJDB01000106">
    <property type="protein sequence ID" value="ONI37650.1"/>
    <property type="molecule type" value="Genomic_DNA"/>
</dbReference>
<gene>
    <name evidence="1" type="ORF">AN396_12520</name>
</gene>
<dbReference type="Proteomes" id="UP000188605">
    <property type="component" value="Unassembled WGS sequence"/>
</dbReference>
<keyword evidence="2" id="KW-1185">Reference proteome</keyword>
<reference evidence="1" key="1">
    <citation type="submission" date="2016-08" db="EMBL/GenBank/DDBJ databases">
        <authorList>
            <person name="Ngugi D.K."/>
            <person name="Miyake S."/>
            <person name="Stingl U."/>
        </authorList>
    </citation>
    <scope>NUCLEOTIDE SEQUENCE</scope>
    <source>
        <strain evidence="1">SCG-B11WGA-EpuloA1</strain>
    </source>
</reference>